<evidence type="ECO:0000313" key="1">
    <source>
        <dbReference type="EMBL" id="KFB77747.1"/>
    </source>
</evidence>
<keyword evidence="2" id="KW-1185">Reference proteome</keyword>
<accession>A0A080M8X9</accession>
<dbReference type="AlphaFoldDB" id="A0A080M8X9"/>
<reference evidence="1" key="1">
    <citation type="submission" date="2014-02" db="EMBL/GenBank/DDBJ databases">
        <title>Expanding our view of genomic diversity in Candidatus Accumulibacter clades.</title>
        <authorList>
            <person name="Skennerton C.T."/>
            <person name="Barr J.J."/>
            <person name="Slater F.R."/>
            <person name="Bond P.L."/>
            <person name="Tyson G.W."/>
        </authorList>
    </citation>
    <scope>NUCLEOTIDE SEQUENCE [LARGE SCALE GENOMIC DNA]</scope>
</reference>
<organism evidence="1 2">
    <name type="scientific">Candidatus Accumulibacter cognatus</name>
    <dbReference type="NCBI Taxonomy" id="2954383"/>
    <lineage>
        <taxon>Bacteria</taxon>
        <taxon>Pseudomonadati</taxon>
        <taxon>Pseudomonadota</taxon>
        <taxon>Betaproteobacteria</taxon>
        <taxon>Candidatus Accumulibacter</taxon>
    </lineage>
</organism>
<dbReference type="Proteomes" id="UP000021315">
    <property type="component" value="Unassembled WGS sequence"/>
</dbReference>
<proteinExistence type="predicted"/>
<dbReference type="EMBL" id="JDST02000018">
    <property type="protein sequence ID" value="KFB77747.1"/>
    <property type="molecule type" value="Genomic_DNA"/>
</dbReference>
<evidence type="ECO:0000313" key="2">
    <source>
        <dbReference type="Proteomes" id="UP000021315"/>
    </source>
</evidence>
<sequence>MQSVEAVTRQVDDEPGLGQPLSQIIPGFDLVFNHQYLHVHSPVLRFAPFCAGNIGHFLKITEM</sequence>
<gene>
    <name evidence="1" type="ORF">AW06_001122</name>
</gene>
<protein>
    <submittedName>
        <fullName evidence="1">Uncharacterized protein</fullName>
    </submittedName>
</protein>
<name>A0A080M8X9_9PROT</name>
<comment type="caution">
    <text evidence="1">The sequence shown here is derived from an EMBL/GenBank/DDBJ whole genome shotgun (WGS) entry which is preliminary data.</text>
</comment>
<dbReference type="STRING" id="1453999.AW06_001122"/>